<dbReference type="InterPro" id="IPR000073">
    <property type="entry name" value="AB_hydrolase_1"/>
</dbReference>
<feature type="domain" description="Serine aminopeptidase S33" evidence="1">
    <location>
        <begin position="53"/>
        <end position="280"/>
    </location>
</feature>
<dbReference type="SUPFAM" id="SSF53474">
    <property type="entry name" value="alpha/beta-Hydrolases"/>
    <property type="match status" value="1"/>
</dbReference>
<organism evidence="2 3">
    <name type="scientific">Anaerococcus hydrogenalis DSM 7454</name>
    <dbReference type="NCBI Taxonomy" id="561177"/>
    <lineage>
        <taxon>Bacteria</taxon>
        <taxon>Bacillati</taxon>
        <taxon>Bacillota</taxon>
        <taxon>Tissierellia</taxon>
        <taxon>Tissierellales</taxon>
        <taxon>Peptoniphilaceae</taxon>
        <taxon>Anaerococcus</taxon>
    </lineage>
</organism>
<dbReference type="PANTHER" id="PTHR11614">
    <property type="entry name" value="PHOSPHOLIPASE-RELATED"/>
    <property type="match status" value="1"/>
</dbReference>
<evidence type="ECO:0000313" key="2">
    <source>
        <dbReference type="EMBL" id="EEB36580.1"/>
    </source>
</evidence>
<protein>
    <submittedName>
        <fullName evidence="2">Hydrolase, alpha/beta domain protein</fullName>
    </submittedName>
</protein>
<evidence type="ECO:0000259" key="1">
    <source>
        <dbReference type="Pfam" id="PF12146"/>
    </source>
</evidence>
<dbReference type="PRINTS" id="PR00111">
    <property type="entry name" value="ABHYDROLASE"/>
</dbReference>
<gene>
    <name evidence="2" type="ORF">ANHYDRO_00570</name>
</gene>
<keyword evidence="2" id="KW-0378">Hydrolase</keyword>
<dbReference type="InterPro" id="IPR029058">
    <property type="entry name" value="AB_hydrolase_fold"/>
</dbReference>
<reference evidence="2 3" key="1">
    <citation type="submission" date="2008-09" db="EMBL/GenBank/DDBJ databases">
        <authorList>
            <person name="Fulton L."/>
            <person name="Clifton S."/>
            <person name="Fulton B."/>
            <person name="Xu J."/>
            <person name="Minx P."/>
            <person name="Pepin K.H."/>
            <person name="Johnson M."/>
            <person name="Thiruvilangam P."/>
            <person name="Bhonagiri V."/>
            <person name="Nash W.E."/>
            <person name="Mardis E.R."/>
            <person name="Wilson R.K."/>
        </authorList>
    </citation>
    <scope>NUCLEOTIDE SEQUENCE [LARGE SCALE GENOMIC DNA]</scope>
    <source>
        <strain evidence="2 3">DSM 7454</strain>
    </source>
</reference>
<dbReference type="InterPro" id="IPR022742">
    <property type="entry name" value="Hydrolase_4"/>
</dbReference>
<dbReference type="Gene3D" id="3.40.50.1820">
    <property type="entry name" value="alpha/beta hydrolase"/>
    <property type="match status" value="1"/>
</dbReference>
<name>B6W7M1_9FIRM</name>
<reference evidence="2 3" key="2">
    <citation type="submission" date="2008-10" db="EMBL/GenBank/DDBJ databases">
        <title>Draft genome sequence of Anaerococcus hydrogenalis (DSM 7454).</title>
        <authorList>
            <person name="Sudarsanam P."/>
            <person name="Ley R."/>
            <person name="Guruge J."/>
            <person name="Turnbaugh P.J."/>
            <person name="Mahowald M."/>
            <person name="Liep D."/>
            <person name="Gordon J."/>
        </authorList>
    </citation>
    <scope>NUCLEOTIDE SEQUENCE [LARGE SCALE GENOMIC DNA]</scope>
    <source>
        <strain evidence="2 3">DSM 7454</strain>
    </source>
</reference>
<dbReference type="Proteomes" id="UP000005451">
    <property type="component" value="Unassembled WGS sequence"/>
</dbReference>
<dbReference type="GO" id="GO:0016787">
    <property type="term" value="F:hydrolase activity"/>
    <property type="evidence" value="ECO:0007669"/>
    <property type="project" value="UniProtKB-KW"/>
</dbReference>
<proteinExistence type="predicted"/>
<sequence>MKRKAILGVLIYKKILFRRANIRYGKIGGIIMTNFIESFDGTALFYNKEEAKNAKAAVVIVHGLAEYSGRYDYVAEKFHNAGFSTYRFDHRGHGKSEGERGYYKDYEDMLEDVNVVVDKAIEENPDKPVFLLGHSMGGFAVSLYGAKYRDKNLVGIITSGGLTHDNNKLTEMVGPGLDPHTELPNELGDGVCSVKEVVEAYVADPLNLKKYQLGLLYALKDGIAWFKENEKDFSYPVLILHGRDDALVNFKDSFDFFENNSSKDCQIKIYKGLCHEIMNEYAKDEVIGDIIAWIDNRL</sequence>
<evidence type="ECO:0000313" key="3">
    <source>
        <dbReference type="Proteomes" id="UP000005451"/>
    </source>
</evidence>
<dbReference type="InterPro" id="IPR051044">
    <property type="entry name" value="MAG_DAG_Lipase"/>
</dbReference>
<dbReference type="eggNOG" id="COG2267">
    <property type="taxonomic scope" value="Bacteria"/>
</dbReference>
<dbReference type="AlphaFoldDB" id="B6W7M1"/>
<dbReference type="STRING" id="561177.ANHYDRO_00570"/>
<comment type="caution">
    <text evidence="2">The sequence shown here is derived from an EMBL/GenBank/DDBJ whole genome shotgun (WGS) entry which is preliminary data.</text>
</comment>
<dbReference type="Pfam" id="PF12146">
    <property type="entry name" value="Hydrolase_4"/>
    <property type="match status" value="1"/>
</dbReference>
<dbReference type="EMBL" id="ABXA01000016">
    <property type="protein sequence ID" value="EEB36580.1"/>
    <property type="molecule type" value="Genomic_DNA"/>
</dbReference>
<accession>B6W7M1</accession>